<dbReference type="PRINTS" id="PR00099">
    <property type="entry name" value="CPSGATASE"/>
</dbReference>
<name>G4Q5U1_ACIIR</name>
<keyword evidence="1" id="KW-0315">Glutamine amidotransferase</keyword>
<dbReference type="Pfam" id="PF00117">
    <property type="entry name" value="GATase"/>
    <property type="match status" value="1"/>
</dbReference>
<dbReference type="GO" id="GO:0000162">
    <property type="term" value="P:L-tryptophan biosynthetic process"/>
    <property type="evidence" value="ECO:0007669"/>
    <property type="project" value="TreeGrafter"/>
</dbReference>
<dbReference type="PRINTS" id="PR00096">
    <property type="entry name" value="GATASE"/>
</dbReference>
<dbReference type="GO" id="GO:0004049">
    <property type="term" value="F:anthranilate synthase activity"/>
    <property type="evidence" value="ECO:0007669"/>
    <property type="project" value="TreeGrafter"/>
</dbReference>
<accession>G4Q5U1</accession>
<sequence>MMILIIDNYDSFTYNLYQAVGTLTPSVQVVRNDSLTVSEAAALQPQAIILSPGPGKPKEAGITEAVLEELKGQVPILGVCLGHQAMGEVFGGTVTLAPHLVHGKADDIKLDRSCPLFKNLPPVIKGARYHSLIVERDSLPPELLVTAETYAGEIMGLRHRDYEIYGLQFHPESIMTPMGASIIENFLRHVGALS</sequence>
<evidence type="ECO:0000313" key="4">
    <source>
        <dbReference type="Proteomes" id="UP000007093"/>
    </source>
</evidence>
<evidence type="ECO:0000256" key="1">
    <source>
        <dbReference type="ARBA" id="ARBA00022962"/>
    </source>
</evidence>
<dbReference type="HOGENOM" id="CLU_014340_1_3_9"/>
<feature type="domain" description="Glutamine amidotransferase" evidence="2">
    <location>
        <begin position="4"/>
        <end position="189"/>
    </location>
</feature>
<dbReference type="InterPro" id="IPR006221">
    <property type="entry name" value="TrpG/PapA_dom"/>
</dbReference>
<dbReference type="PATRIC" id="fig|568816.4.peg.2124"/>
<dbReference type="PROSITE" id="PS51273">
    <property type="entry name" value="GATASE_TYPE_1"/>
    <property type="match status" value="1"/>
</dbReference>
<dbReference type="NCBIfam" id="TIGR00566">
    <property type="entry name" value="trpG_papA"/>
    <property type="match status" value="1"/>
</dbReference>
<dbReference type="PRINTS" id="PR00097">
    <property type="entry name" value="ANTSNTHASEII"/>
</dbReference>
<dbReference type="FunFam" id="3.40.50.880:FF:000003">
    <property type="entry name" value="Anthranilate synthase component II"/>
    <property type="match status" value="1"/>
</dbReference>
<dbReference type="SUPFAM" id="SSF52317">
    <property type="entry name" value="Class I glutamine amidotransferase-like"/>
    <property type="match status" value="1"/>
</dbReference>
<dbReference type="PANTHER" id="PTHR43418:SF4">
    <property type="entry name" value="MULTIFUNCTIONAL TRYPTOPHAN BIOSYNTHESIS PROTEIN"/>
    <property type="match status" value="1"/>
</dbReference>
<evidence type="ECO:0000259" key="2">
    <source>
        <dbReference type="Pfam" id="PF00117"/>
    </source>
</evidence>
<organism evidence="3 4">
    <name type="scientific">Acidaminococcus intestini (strain RyC-MR95)</name>
    <dbReference type="NCBI Taxonomy" id="568816"/>
    <lineage>
        <taxon>Bacteria</taxon>
        <taxon>Bacillati</taxon>
        <taxon>Bacillota</taxon>
        <taxon>Negativicutes</taxon>
        <taxon>Acidaminococcales</taxon>
        <taxon>Acidaminococcaceae</taxon>
        <taxon>Acidaminococcus</taxon>
    </lineage>
</organism>
<dbReference type="InterPro" id="IPR050472">
    <property type="entry name" value="Anth_synth/Amidotransfase"/>
</dbReference>
<dbReference type="InParanoid" id="G4Q5U1"/>
<dbReference type="GO" id="GO:0005829">
    <property type="term" value="C:cytosol"/>
    <property type="evidence" value="ECO:0007669"/>
    <property type="project" value="TreeGrafter"/>
</dbReference>
<keyword evidence="4" id="KW-1185">Reference proteome</keyword>
<dbReference type="Proteomes" id="UP000007093">
    <property type="component" value="Chromosome"/>
</dbReference>
<dbReference type="Gene3D" id="3.40.50.880">
    <property type="match status" value="1"/>
</dbReference>
<protein>
    <submittedName>
        <fullName evidence="3">Anthranilate synthase component II</fullName>
    </submittedName>
</protein>
<dbReference type="EMBL" id="CP003058">
    <property type="protein sequence ID" value="AEQ23387.1"/>
    <property type="molecule type" value="Genomic_DNA"/>
</dbReference>
<dbReference type="MEROPS" id="C26.959"/>
<evidence type="ECO:0000313" key="3">
    <source>
        <dbReference type="EMBL" id="AEQ23387.1"/>
    </source>
</evidence>
<dbReference type="AlphaFoldDB" id="G4Q5U1"/>
<dbReference type="FunCoup" id="G4Q5U1">
    <property type="interactions" value="282"/>
</dbReference>
<dbReference type="eggNOG" id="COG0512">
    <property type="taxonomic scope" value="Bacteria"/>
</dbReference>
<gene>
    <name evidence="3" type="primary">trpG</name>
    <name evidence="3" type="ordered locus">Acin_2191</name>
</gene>
<reference evidence="3 4" key="1">
    <citation type="journal article" date="2011" name="J. Bacteriol.">
        <title>Complete genome sequence of Acidaminococcus intestini RYC-MR95, a Gram-negative bacterium from the phylum Firmicutes.</title>
        <authorList>
            <person name="D'Auria G."/>
            <person name="Galan J.C."/>
            <person name="Rodriguez-Alcayna M."/>
            <person name="Moya A."/>
            <person name="Baquero F."/>
            <person name="Latorre A."/>
        </authorList>
    </citation>
    <scope>NUCLEOTIDE SEQUENCE [LARGE SCALE GENOMIC DNA]</scope>
    <source>
        <strain evidence="3 4">RyC-MR95</strain>
    </source>
</reference>
<dbReference type="PANTHER" id="PTHR43418">
    <property type="entry name" value="MULTIFUNCTIONAL TRYPTOPHAN BIOSYNTHESIS PROTEIN-RELATED"/>
    <property type="match status" value="1"/>
</dbReference>
<dbReference type="STRING" id="568816.Acin_2191"/>
<dbReference type="CDD" id="cd01743">
    <property type="entry name" value="GATase1_Anthranilate_Synthase"/>
    <property type="match status" value="1"/>
</dbReference>
<dbReference type="InterPro" id="IPR017926">
    <property type="entry name" value="GATASE"/>
</dbReference>
<dbReference type="KEGG" id="ain:Acin_2191"/>
<proteinExistence type="predicted"/>
<dbReference type="InterPro" id="IPR029062">
    <property type="entry name" value="Class_I_gatase-like"/>
</dbReference>